<organism evidence="3 4">
    <name type="scientific">Bugula neritina</name>
    <name type="common">Brown bryozoan</name>
    <name type="synonym">Sertularia neritina</name>
    <dbReference type="NCBI Taxonomy" id="10212"/>
    <lineage>
        <taxon>Eukaryota</taxon>
        <taxon>Metazoa</taxon>
        <taxon>Spiralia</taxon>
        <taxon>Lophotrochozoa</taxon>
        <taxon>Bryozoa</taxon>
        <taxon>Gymnolaemata</taxon>
        <taxon>Cheilostomatida</taxon>
        <taxon>Flustrina</taxon>
        <taxon>Buguloidea</taxon>
        <taxon>Bugulidae</taxon>
        <taxon>Bugula</taxon>
    </lineage>
</organism>
<evidence type="ECO:0000256" key="1">
    <source>
        <dbReference type="SAM" id="Coils"/>
    </source>
</evidence>
<evidence type="ECO:0000256" key="2">
    <source>
        <dbReference type="SAM" id="MobiDB-lite"/>
    </source>
</evidence>
<dbReference type="InterPro" id="IPR039139">
    <property type="entry name" value="CCDC170-like"/>
</dbReference>
<dbReference type="PANTHER" id="PTHR18863:SF6">
    <property type="entry name" value="COILED-COIL DOMAIN-CONTAINING PROTEIN 170"/>
    <property type="match status" value="1"/>
</dbReference>
<gene>
    <name evidence="3" type="ORF">EB796_019781</name>
</gene>
<accession>A0A7J7J817</accession>
<name>A0A7J7J817_BUGNE</name>
<feature type="coiled-coil region" evidence="1">
    <location>
        <begin position="355"/>
        <end position="403"/>
    </location>
</feature>
<evidence type="ECO:0000313" key="4">
    <source>
        <dbReference type="Proteomes" id="UP000593567"/>
    </source>
</evidence>
<keyword evidence="4" id="KW-1185">Reference proteome</keyword>
<comment type="caution">
    <text evidence="3">The sequence shown here is derived from an EMBL/GenBank/DDBJ whole genome shotgun (WGS) entry which is preliminary data.</text>
</comment>
<dbReference type="EMBL" id="VXIV02002938">
    <property type="protein sequence ID" value="KAF6021904.1"/>
    <property type="molecule type" value="Genomic_DNA"/>
</dbReference>
<dbReference type="PANTHER" id="PTHR18863">
    <property type="entry name" value="TSEC-2-RELATED"/>
    <property type="match status" value="1"/>
</dbReference>
<feature type="coiled-coil region" evidence="1">
    <location>
        <begin position="233"/>
        <end position="281"/>
    </location>
</feature>
<dbReference type="OrthoDB" id="5832575at2759"/>
<reference evidence="3" key="1">
    <citation type="submission" date="2020-06" db="EMBL/GenBank/DDBJ databases">
        <title>Draft genome of Bugula neritina, a colonial animal packing powerful symbionts and potential medicines.</title>
        <authorList>
            <person name="Rayko M."/>
        </authorList>
    </citation>
    <scope>NUCLEOTIDE SEQUENCE [LARGE SCALE GENOMIC DNA]</scope>
    <source>
        <strain evidence="3">Kwan_BN1</strain>
    </source>
</reference>
<protein>
    <submittedName>
        <fullName evidence="3">CCDC170</fullName>
    </submittedName>
</protein>
<feature type="coiled-coil region" evidence="1">
    <location>
        <begin position="479"/>
        <end position="635"/>
    </location>
</feature>
<proteinExistence type="predicted"/>
<dbReference type="Proteomes" id="UP000593567">
    <property type="component" value="Unassembled WGS sequence"/>
</dbReference>
<feature type="compositionally biased region" description="Basic and acidic residues" evidence="2">
    <location>
        <begin position="723"/>
        <end position="741"/>
    </location>
</feature>
<feature type="coiled-coil region" evidence="1">
    <location>
        <begin position="46"/>
        <end position="157"/>
    </location>
</feature>
<sequence length="757" mass="87627">MVTELQDQIRILKEELQRKDSLILSRNGLNESSLDRAAVENAKGEVAALQVKTENLVTKLREVELENEANATRIKDYKASLENAKENEARQASLVESLRDRIREVEATQGNLEMMKARSEVTSNQLAEEKRQSDEKIRDLEGRLRIYIQEREAAEIKAGSWEKRYQENLVTLRSALGVDYNESVDTMKVKIQELVSESTMLKGRLCTVQESLANSELESKASRETINRLVSEMNKEQSLASKYKADVEHLERERQSIEIGRQEALRECEVLKERLDSSQRAWNATTRELEEKTRVYSSLDHELRDNSQRAKNAQTRLDMFIEQLACMLNISPSEDLIQDRIRQLQGVSKDGQNTVYALEEKVRSLDDQLRNMYEQKQSAEKEARRCELDVRDISDRLRTAERELNNGDVYRDGLRTDKEKYLRFMEKLAELMKMDRISAEVGFDMTGETLLARAAQLAKLEADALADRNTHIYNLQRKIKTMKEQLESKDLHLDLLRKKLGQLEERASGRVEIEKERDGEYVKVRRLEKTCDKYSRQLEEARGEIVQLKAQLLESTKYQVDNQDLVIHCEKLEAKLGQLDKIRQKQAKKITTLKDERNISEVGGEERLQKAEGAIQALTSELKTSKQLMDDMAKRERQLVDLRTVLARMLGLDVNTLAVPDYEIISRLEKLIQAHHAHTLTNWTMDHALGDMEEGLRSGYPDAKIYLGEPRGQPEMHTQMRRPSSERRSRSPEKRGRSPEKRRNRSPSPTKVDTRKY</sequence>
<feature type="region of interest" description="Disordered" evidence="2">
    <location>
        <begin position="702"/>
        <end position="757"/>
    </location>
</feature>
<keyword evidence="1" id="KW-0175">Coiled coil</keyword>
<dbReference type="AlphaFoldDB" id="A0A7J7J817"/>
<evidence type="ECO:0000313" key="3">
    <source>
        <dbReference type="EMBL" id="KAF6021904.1"/>
    </source>
</evidence>